<reference evidence="2 3" key="1">
    <citation type="journal article" date="2021" name="Plant Biotechnol. J.">
        <title>Multi-omics assisted identification of the key and species-specific regulatory components of drought-tolerant mechanisms in Gossypium stocksii.</title>
        <authorList>
            <person name="Yu D."/>
            <person name="Ke L."/>
            <person name="Zhang D."/>
            <person name="Wu Y."/>
            <person name="Sun Y."/>
            <person name="Mei J."/>
            <person name="Sun J."/>
            <person name="Sun Y."/>
        </authorList>
    </citation>
    <scope>NUCLEOTIDE SEQUENCE [LARGE SCALE GENOMIC DNA]</scope>
    <source>
        <strain evidence="3">cv. E1</strain>
        <tissue evidence="2">Leaf</tissue>
    </source>
</reference>
<accession>A0A9D4AME4</accession>
<name>A0A9D4AME4_9ROSI</name>
<comment type="caution">
    <text evidence="2">The sequence shown here is derived from an EMBL/GenBank/DDBJ whole genome shotgun (WGS) entry which is preliminary data.</text>
</comment>
<gene>
    <name evidence="2" type="ORF">J1N35_002405</name>
</gene>
<dbReference type="AlphaFoldDB" id="A0A9D4AME4"/>
<keyword evidence="1" id="KW-1133">Transmembrane helix</keyword>
<proteinExistence type="predicted"/>
<organism evidence="2 3">
    <name type="scientific">Gossypium stocksii</name>
    <dbReference type="NCBI Taxonomy" id="47602"/>
    <lineage>
        <taxon>Eukaryota</taxon>
        <taxon>Viridiplantae</taxon>
        <taxon>Streptophyta</taxon>
        <taxon>Embryophyta</taxon>
        <taxon>Tracheophyta</taxon>
        <taxon>Spermatophyta</taxon>
        <taxon>Magnoliopsida</taxon>
        <taxon>eudicotyledons</taxon>
        <taxon>Gunneridae</taxon>
        <taxon>Pentapetalae</taxon>
        <taxon>rosids</taxon>
        <taxon>malvids</taxon>
        <taxon>Malvales</taxon>
        <taxon>Malvaceae</taxon>
        <taxon>Malvoideae</taxon>
        <taxon>Gossypium</taxon>
    </lineage>
</organism>
<keyword evidence="1" id="KW-0812">Transmembrane</keyword>
<keyword evidence="1" id="KW-0472">Membrane</keyword>
<feature type="non-terminal residue" evidence="2">
    <location>
        <position position="114"/>
    </location>
</feature>
<keyword evidence="3" id="KW-1185">Reference proteome</keyword>
<evidence type="ECO:0000313" key="2">
    <source>
        <dbReference type="EMBL" id="KAH1131027.1"/>
    </source>
</evidence>
<dbReference type="EMBL" id="JAIQCV010000001">
    <property type="protein sequence ID" value="KAH1131027.1"/>
    <property type="molecule type" value="Genomic_DNA"/>
</dbReference>
<protein>
    <submittedName>
        <fullName evidence="2">Uncharacterized protein</fullName>
    </submittedName>
</protein>
<feature type="transmembrane region" description="Helical" evidence="1">
    <location>
        <begin position="12"/>
        <end position="30"/>
    </location>
</feature>
<sequence length="114" mass="13862">MVDSTSKAYDTNTLRSELLTWLVNIIIIIIRRRRRRRRRRNRDDLRRDENGFWNEVGILFELENQKLLKVNNDRQCGYQRLMKQKKAKHFNNAKIFSQYFYMPITKAAKELNIG</sequence>
<evidence type="ECO:0000313" key="3">
    <source>
        <dbReference type="Proteomes" id="UP000828251"/>
    </source>
</evidence>
<dbReference type="Proteomes" id="UP000828251">
    <property type="component" value="Unassembled WGS sequence"/>
</dbReference>
<dbReference type="OrthoDB" id="10515357at2759"/>
<evidence type="ECO:0000256" key="1">
    <source>
        <dbReference type="SAM" id="Phobius"/>
    </source>
</evidence>